<gene>
    <name evidence="4" type="ORF">Pyn_03755</name>
</gene>
<sequence length="345" mass="37808">MYASWTTEEFALGTINGDAMTDVMEDSVTDFVFGCTKKSTHLPLGRSDGNDGTIIDAGMPGFTYVDNSIFGQVADKLVNQMGEYKRAPNQGVLGPCFSTVGVNVKSVPGLSFVFDGGAKMVFPPTNYFLCDDKVNALCLSLTSRRSNVELNGGPKIIIGNYLLTDFHLEFDLKLNNQHHCRPNWVSPNFPFAACLMSMMMSKSTNIVLDNATMVGLSYTQLLTSLTFAHFSGYHYVKLEEIMVGHKHIKIPSKFVVPGYEASGGTIIDTGASLTFTEKSIFVLVAQEFEDQMADHERAGDVGVLGPCFGTECEESMSFPQLSLVFNGGAKMELPWSNYLLFNCDK</sequence>
<comment type="caution">
    <text evidence="4">The sequence shown here is derived from an EMBL/GenBank/DDBJ whole genome shotgun (WGS) entry which is preliminary data.</text>
</comment>
<evidence type="ECO:0000259" key="3">
    <source>
        <dbReference type="Pfam" id="PF14541"/>
    </source>
</evidence>
<feature type="domain" description="Xylanase inhibitor C-terminal" evidence="3">
    <location>
        <begin position="46"/>
        <end position="173"/>
    </location>
</feature>
<dbReference type="STRING" id="2094558.A0A314V0M9"/>
<dbReference type="InterPro" id="IPR021109">
    <property type="entry name" value="Peptidase_aspartic_dom_sf"/>
</dbReference>
<dbReference type="SUPFAM" id="SSF50630">
    <property type="entry name" value="Acid proteases"/>
    <property type="match status" value="2"/>
</dbReference>
<evidence type="ECO:0000313" key="5">
    <source>
        <dbReference type="Proteomes" id="UP000250321"/>
    </source>
</evidence>
<protein>
    <submittedName>
        <fullName evidence="4">Aspartic proteinase nepenthesin-2-like</fullName>
    </submittedName>
</protein>
<dbReference type="GO" id="GO:0006508">
    <property type="term" value="P:proteolysis"/>
    <property type="evidence" value="ECO:0007669"/>
    <property type="project" value="UniProtKB-KW"/>
</dbReference>
<evidence type="ECO:0000256" key="1">
    <source>
        <dbReference type="ARBA" id="ARBA00022670"/>
    </source>
</evidence>
<evidence type="ECO:0000256" key="2">
    <source>
        <dbReference type="ARBA" id="ARBA00022801"/>
    </source>
</evidence>
<dbReference type="AlphaFoldDB" id="A0A314V0M9"/>
<dbReference type="OrthoDB" id="2747330at2759"/>
<accession>A0A314V0M9</accession>
<keyword evidence="5" id="KW-1185">Reference proteome</keyword>
<dbReference type="Gene3D" id="2.40.70.10">
    <property type="entry name" value="Acid Proteases"/>
    <property type="match status" value="2"/>
</dbReference>
<dbReference type="InterPro" id="IPR032799">
    <property type="entry name" value="TAXi_C"/>
</dbReference>
<dbReference type="Pfam" id="PF14541">
    <property type="entry name" value="TAXi_C"/>
    <property type="match status" value="2"/>
</dbReference>
<dbReference type="PANTHER" id="PTHR47967:SF36">
    <property type="entry name" value="PEPTIDASE A1 DOMAIN-CONTAINING PROTEIN"/>
    <property type="match status" value="1"/>
</dbReference>
<evidence type="ECO:0000313" key="4">
    <source>
        <dbReference type="EMBL" id="PQM43301.1"/>
    </source>
</evidence>
<dbReference type="EMBL" id="PJQY01002692">
    <property type="protein sequence ID" value="PQM43301.1"/>
    <property type="molecule type" value="Genomic_DNA"/>
</dbReference>
<dbReference type="PANTHER" id="PTHR47967">
    <property type="entry name" value="OS07G0603500 PROTEIN-RELATED"/>
    <property type="match status" value="1"/>
</dbReference>
<dbReference type="Proteomes" id="UP000250321">
    <property type="component" value="Unassembled WGS sequence"/>
</dbReference>
<organism evidence="4 5">
    <name type="scientific">Prunus yedoensis var. nudiflora</name>
    <dbReference type="NCBI Taxonomy" id="2094558"/>
    <lineage>
        <taxon>Eukaryota</taxon>
        <taxon>Viridiplantae</taxon>
        <taxon>Streptophyta</taxon>
        <taxon>Embryophyta</taxon>
        <taxon>Tracheophyta</taxon>
        <taxon>Spermatophyta</taxon>
        <taxon>Magnoliopsida</taxon>
        <taxon>eudicotyledons</taxon>
        <taxon>Gunneridae</taxon>
        <taxon>Pentapetalae</taxon>
        <taxon>rosids</taxon>
        <taxon>fabids</taxon>
        <taxon>Rosales</taxon>
        <taxon>Rosaceae</taxon>
        <taxon>Amygdaloideae</taxon>
        <taxon>Amygdaleae</taxon>
        <taxon>Prunus</taxon>
    </lineage>
</organism>
<name>A0A314V0M9_PRUYE</name>
<dbReference type="GO" id="GO:0008233">
    <property type="term" value="F:peptidase activity"/>
    <property type="evidence" value="ECO:0007669"/>
    <property type="project" value="UniProtKB-KW"/>
</dbReference>
<dbReference type="GO" id="GO:0005576">
    <property type="term" value="C:extracellular region"/>
    <property type="evidence" value="ECO:0007669"/>
    <property type="project" value="TreeGrafter"/>
</dbReference>
<keyword evidence="2" id="KW-0378">Hydrolase</keyword>
<dbReference type="InterPro" id="IPR051708">
    <property type="entry name" value="Plant_Aspart_Prot_A1"/>
</dbReference>
<reference evidence="4 5" key="1">
    <citation type="submission" date="2018-02" db="EMBL/GenBank/DDBJ databases">
        <title>Draft genome of wild Prunus yedoensis var. nudiflora.</title>
        <authorList>
            <person name="Baek S."/>
            <person name="Kim J.-H."/>
            <person name="Choi K."/>
            <person name="Kim G.-B."/>
            <person name="Cho A."/>
            <person name="Jang H."/>
            <person name="Shin C.-H."/>
            <person name="Yu H.-J."/>
            <person name="Mun J.-H."/>
        </authorList>
    </citation>
    <scope>NUCLEOTIDE SEQUENCE [LARGE SCALE GENOMIC DNA]</scope>
    <source>
        <strain evidence="5">cv. Jeju island</strain>
        <tissue evidence="4">Leaf</tissue>
    </source>
</reference>
<proteinExistence type="predicted"/>
<feature type="domain" description="Xylanase inhibitor C-terminal" evidence="3">
    <location>
        <begin position="235"/>
        <end position="341"/>
    </location>
</feature>
<keyword evidence="1" id="KW-0645">Protease</keyword>